<dbReference type="GO" id="GO:0009297">
    <property type="term" value="P:pilus assembly"/>
    <property type="evidence" value="ECO:0007669"/>
    <property type="project" value="UniProtKB-UniRule"/>
</dbReference>
<keyword evidence="1" id="KW-0998">Cell outer membrane</keyword>
<dbReference type="RefSeq" id="WP_173636368.1">
    <property type="nucleotide sequence ID" value="NZ_CP054213.1"/>
</dbReference>
<dbReference type="InterPro" id="IPR016382">
    <property type="entry name" value="Pilus_assmbly_TraL"/>
</dbReference>
<dbReference type="AlphaFoldDB" id="A0A6M8UK79"/>
<feature type="transmembrane region" description="Helical" evidence="2">
    <location>
        <begin position="28"/>
        <end position="57"/>
    </location>
</feature>
<feature type="transmembrane region" description="Helical" evidence="2">
    <location>
        <begin position="69"/>
        <end position="87"/>
    </location>
</feature>
<dbReference type="InterPro" id="IPR009838">
    <property type="entry name" value="T4SS_TraL"/>
</dbReference>
<evidence type="ECO:0000313" key="3">
    <source>
        <dbReference type="EMBL" id="QKJ89311.1"/>
    </source>
</evidence>
<dbReference type="EMBL" id="CP054213">
    <property type="protein sequence ID" value="QKJ89311.1"/>
    <property type="molecule type" value="Genomic_DNA"/>
</dbReference>
<organism evidence="3 4">
    <name type="scientific">Paramixta manurensis</name>
    <dbReference type="NCBI Taxonomy" id="2740817"/>
    <lineage>
        <taxon>Bacteria</taxon>
        <taxon>Pseudomonadati</taxon>
        <taxon>Pseudomonadota</taxon>
        <taxon>Gammaproteobacteria</taxon>
        <taxon>Enterobacterales</taxon>
        <taxon>Erwiniaceae</taxon>
        <taxon>Paramixta</taxon>
    </lineage>
</organism>
<keyword evidence="4" id="KW-1185">Reference proteome</keyword>
<accession>A0A6M8UK79</accession>
<gene>
    <name evidence="3" type="ORF">PMPD1_4413</name>
</gene>
<comment type="function">
    <text evidence="1">Membrane protein involved in F pilin formation.</text>
</comment>
<sequence>MDRESLQYQFPETLNNQKRVIGLPPEEAFVITACAGIGMLCDMLVVMLVVGGALWLLIRHLKKGQGTWWLLNLLYWYLPTALFRLQFRRVPDSGNRHWMQ</sequence>
<dbReference type="NCBIfam" id="TIGR02762">
    <property type="entry name" value="TraL_TIGR"/>
    <property type="match status" value="1"/>
</dbReference>
<keyword evidence="2" id="KW-0812">Transmembrane</keyword>
<evidence type="ECO:0000313" key="4">
    <source>
        <dbReference type="Proteomes" id="UP000505325"/>
    </source>
</evidence>
<keyword evidence="3" id="KW-0614">Plasmid</keyword>
<evidence type="ECO:0000256" key="2">
    <source>
        <dbReference type="SAM" id="Phobius"/>
    </source>
</evidence>
<geneLocation type="plasmid" evidence="4">
    <name>ppd-1</name>
</geneLocation>
<dbReference type="Proteomes" id="UP000505325">
    <property type="component" value="Plasmid pPD-1"/>
</dbReference>
<dbReference type="KEGG" id="pmak:PMPD1_4413"/>
<keyword evidence="1" id="KW-0184">Conjugation</keyword>
<comment type="subcellular location">
    <subcellularLocation>
        <location evidence="1">Cell outer membrane</location>
    </subcellularLocation>
</comment>
<evidence type="ECO:0000256" key="1">
    <source>
        <dbReference type="PIRNR" id="PIRNR003259"/>
    </source>
</evidence>
<name>A0A6M8UK79_9GAMM</name>
<keyword evidence="2" id="KW-1133">Transmembrane helix</keyword>
<reference evidence="3 4" key="1">
    <citation type="submission" date="2020-06" db="EMBL/GenBank/DDBJ databases">
        <title>Genome sequence of Paramixta manurensis strain PD-1.</title>
        <authorList>
            <person name="Lee C.W."/>
            <person name="Kim J."/>
        </authorList>
    </citation>
    <scope>NUCLEOTIDE SEQUENCE [LARGE SCALE GENOMIC DNA]</scope>
    <source>
        <strain evidence="3 4">PD-1</strain>
        <plasmid evidence="4">ppd-1</plasmid>
    </source>
</reference>
<dbReference type="Pfam" id="PF07178">
    <property type="entry name" value="TraL"/>
    <property type="match status" value="1"/>
</dbReference>
<dbReference type="PIRSF" id="PIRSF003259">
    <property type="entry name" value="Pilus_assembly_TraL"/>
    <property type="match status" value="1"/>
</dbReference>
<protein>
    <recommendedName>
        <fullName evidence="1">Protein TraL</fullName>
    </recommendedName>
</protein>
<dbReference type="GO" id="GO:0009279">
    <property type="term" value="C:cell outer membrane"/>
    <property type="evidence" value="ECO:0007669"/>
    <property type="project" value="UniProtKB-SubCell"/>
</dbReference>
<proteinExistence type="predicted"/>
<keyword evidence="1 2" id="KW-0472">Membrane</keyword>